<dbReference type="PANTHER" id="PTHR37299">
    <property type="entry name" value="TRANSCRIPTIONAL REGULATOR-RELATED"/>
    <property type="match status" value="1"/>
</dbReference>
<dbReference type="PANTHER" id="PTHR37299:SF1">
    <property type="entry name" value="STAGE 0 SPORULATION PROTEIN A HOMOLOG"/>
    <property type="match status" value="1"/>
</dbReference>
<gene>
    <name evidence="2" type="ORF">M094_3066</name>
</gene>
<dbReference type="Gene3D" id="3.40.50.2300">
    <property type="match status" value="1"/>
</dbReference>
<protein>
    <submittedName>
        <fullName evidence="2">LytTr DNA-binding domain protein</fullName>
    </submittedName>
</protein>
<evidence type="ECO:0000313" key="3">
    <source>
        <dbReference type="Proteomes" id="UP000028013"/>
    </source>
</evidence>
<dbReference type="AlphaFoldDB" id="A0A078RV38"/>
<dbReference type="RefSeq" id="WP_008662289.1">
    <property type="nucleotide sequence ID" value="NZ_JNHN01000184.1"/>
</dbReference>
<dbReference type="EMBL" id="JNHN01000184">
    <property type="protein sequence ID" value="KDS48133.1"/>
    <property type="molecule type" value="Genomic_DNA"/>
</dbReference>
<name>A0A078RV38_BACUN</name>
<dbReference type="GO" id="GO:0000156">
    <property type="term" value="F:phosphorelay response regulator activity"/>
    <property type="evidence" value="ECO:0007669"/>
    <property type="project" value="InterPro"/>
</dbReference>
<dbReference type="Pfam" id="PF04397">
    <property type="entry name" value="LytTR"/>
    <property type="match status" value="1"/>
</dbReference>
<dbReference type="InterPro" id="IPR011006">
    <property type="entry name" value="CheY-like_superfamily"/>
</dbReference>
<comment type="caution">
    <text evidence="2">The sequence shown here is derived from an EMBL/GenBank/DDBJ whole genome shotgun (WGS) entry which is preliminary data.</text>
</comment>
<evidence type="ECO:0000313" key="2">
    <source>
        <dbReference type="EMBL" id="KDS48133.1"/>
    </source>
</evidence>
<sequence>MNLNCAILHADPEIAGRLEEYIDKVPFLSLHGKYGNPLEALKDYYETKVEVYFIGIYPVEEGEINGMDFCRLLSSSTRVIFITDTDRYAAECFRLDALDYLMDGLNFSTFFQSVSKAARWFSLQDAGTSDSKHRQGPEEVPKVIYMRCDNRIMRLDLERINYIEGMGDYVKIFCKDSPKPILSLCSMKYMEEKLPANEFIRVHRSFIVRMDCISAIGRSTLLIEQKDVPIGDAYRERVKGYVSRLAVL</sequence>
<dbReference type="PATRIC" id="fig|1339349.3.peg.4115"/>
<dbReference type="GO" id="GO:0003677">
    <property type="term" value="F:DNA binding"/>
    <property type="evidence" value="ECO:0007669"/>
    <property type="project" value="UniProtKB-KW"/>
</dbReference>
<accession>A0A078RV38</accession>
<dbReference type="SMART" id="SM00850">
    <property type="entry name" value="LytTR"/>
    <property type="match status" value="1"/>
</dbReference>
<dbReference type="SUPFAM" id="SSF52172">
    <property type="entry name" value="CheY-like"/>
    <property type="match status" value="1"/>
</dbReference>
<dbReference type="Proteomes" id="UP000028013">
    <property type="component" value="Unassembled WGS sequence"/>
</dbReference>
<feature type="domain" description="HTH LytTR-type" evidence="1">
    <location>
        <begin position="150"/>
        <end position="243"/>
    </location>
</feature>
<dbReference type="Gene3D" id="2.40.50.1020">
    <property type="entry name" value="LytTr DNA-binding domain"/>
    <property type="match status" value="1"/>
</dbReference>
<keyword evidence="2" id="KW-0238">DNA-binding</keyword>
<organism evidence="2 3">
    <name type="scientific">Bacteroides uniformis str. 3978 T3 ii</name>
    <dbReference type="NCBI Taxonomy" id="1339349"/>
    <lineage>
        <taxon>Bacteria</taxon>
        <taxon>Pseudomonadati</taxon>
        <taxon>Bacteroidota</taxon>
        <taxon>Bacteroidia</taxon>
        <taxon>Bacteroidales</taxon>
        <taxon>Bacteroidaceae</taxon>
        <taxon>Bacteroides</taxon>
    </lineage>
</organism>
<proteinExistence type="predicted"/>
<reference evidence="2 3" key="1">
    <citation type="submission" date="2014-04" db="EMBL/GenBank/DDBJ databases">
        <authorList>
            <person name="Sears C."/>
            <person name="Carroll K."/>
            <person name="Sack B.R."/>
            <person name="Qadri F."/>
            <person name="Myers L.L."/>
            <person name="Chung G.-T."/>
            <person name="Escheverria P."/>
            <person name="Fraser C.M."/>
            <person name="Sadzewicz L."/>
            <person name="Shefchek K.A."/>
            <person name="Tallon L."/>
            <person name="Das S.P."/>
            <person name="Daugherty S."/>
            <person name="Mongodin E.F."/>
        </authorList>
    </citation>
    <scope>NUCLEOTIDE SEQUENCE [LARGE SCALE GENOMIC DNA]</scope>
    <source>
        <strain evidence="2 3">3978 T3 ii</strain>
    </source>
</reference>
<evidence type="ECO:0000259" key="1">
    <source>
        <dbReference type="SMART" id="SM00850"/>
    </source>
</evidence>
<dbReference type="InterPro" id="IPR007492">
    <property type="entry name" value="LytTR_DNA-bd_dom"/>
</dbReference>
<dbReference type="InterPro" id="IPR046947">
    <property type="entry name" value="LytR-like"/>
</dbReference>